<organism evidence="1">
    <name type="scientific">Sesamum calycinum</name>
    <dbReference type="NCBI Taxonomy" id="2727403"/>
    <lineage>
        <taxon>Eukaryota</taxon>
        <taxon>Viridiplantae</taxon>
        <taxon>Streptophyta</taxon>
        <taxon>Embryophyta</taxon>
        <taxon>Tracheophyta</taxon>
        <taxon>Spermatophyta</taxon>
        <taxon>Magnoliopsida</taxon>
        <taxon>eudicotyledons</taxon>
        <taxon>Gunneridae</taxon>
        <taxon>Pentapetalae</taxon>
        <taxon>asterids</taxon>
        <taxon>lamiids</taxon>
        <taxon>Lamiales</taxon>
        <taxon>Pedaliaceae</taxon>
        <taxon>Sesamum</taxon>
    </lineage>
</organism>
<accession>A0AAW2JNY7</accession>
<protein>
    <recommendedName>
        <fullName evidence="2">DUF4283 domain-containing protein</fullName>
    </recommendedName>
</protein>
<dbReference type="EMBL" id="JACGWM010000962">
    <property type="protein sequence ID" value="KAL0295713.1"/>
    <property type="molecule type" value="Genomic_DNA"/>
</dbReference>
<comment type="caution">
    <text evidence="1">The sequence shown here is derived from an EMBL/GenBank/DDBJ whole genome shotgun (WGS) entry which is preliminary data.</text>
</comment>
<dbReference type="AlphaFoldDB" id="A0AAW2JNY7"/>
<reference evidence="1" key="1">
    <citation type="submission" date="2020-06" db="EMBL/GenBank/DDBJ databases">
        <authorList>
            <person name="Li T."/>
            <person name="Hu X."/>
            <person name="Zhang T."/>
            <person name="Song X."/>
            <person name="Zhang H."/>
            <person name="Dai N."/>
            <person name="Sheng W."/>
            <person name="Hou X."/>
            <person name="Wei L."/>
        </authorList>
    </citation>
    <scope>NUCLEOTIDE SEQUENCE</scope>
    <source>
        <strain evidence="1">KEN8</strain>
        <tissue evidence="1">Leaf</tissue>
    </source>
</reference>
<evidence type="ECO:0008006" key="2">
    <source>
        <dbReference type="Google" id="ProtNLM"/>
    </source>
</evidence>
<gene>
    <name evidence="1" type="ORF">Scaly_3091100</name>
</gene>
<evidence type="ECO:0000313" key="1">
    <source>
        <dbReference type="EMBL" id="KAL0295713.1"/>
    </source>
</evidence>
<proteinExistence type="predicted"/>
<sequence>MKGMDFKVIEDNRFLIRFNHVLNCNRVLDRCPWAYKKCLILVAKVEEDQNPPDMSANSGLWGSSLRSATPFGTWLRTPPPSGPRARNDSHASIRVFPPSVVSSARRAFLLVVLTRNPSPWLLHIWLHSRPPQTHGDLDKLRGLENLVHTHHPSLVFIVETKCNNSRIDHFQSTIAMPQFYVMMIGIVGILRASMAPLRQGIIFRHGLSYPDFRLNLVVLGFVRMFPETTVTHLDSALSDHAPIIISTTGYVVTPTALSRPWRSEAHWLQGPECEEADLRDKLDAWYARQELYWQQRRKIHWLRDGDRNTSFFHAKASSRRRVNAIDRLRDEGGRWIDDPAALRRLIERHFSRVFNSDQPSTTEIEGAWNTLHAELKH</sequence>
<name>A0AAW2JNY7_9LAMI</name>
<reference evidence="1" key="2">
    <citation type="journal article" date="2024" name="Plant">
        <title>Genomic evolution and insights into agronomic trait innovations of Sesamum species.</title>
        <authorList>
            <person name="Miao H."/>
            <person name="Wang L."/>
            <person name="Qu L."/>
            <person name="Liu H."/>
            <person name="Sun Y."/>
            <person name="Le M."/>
            <person name="Wang Q."/>
            <person name="Wei S."/>
            <person name="Zheng Y."/>
            <person name="Lin W."/>
            <person name="Duan Y."/>
            <person name="Cao H."/>
            <person name="Xiong S."/>
            <person name="Wang X."/>
            <person name="Wei L."/>
            <person name="Li C."/>
            <person name="Ma Q."/>
            <person name="Ju M."/>
            <person name="Zhao R."/>
            <person name="Li G."/>
            <person name="Mu C."/>
            <person name="Tian Q."/>
            <person name="Mei H."/>
            <person name="Zhang T."/>
            <person name="Gao T."/>
            <person name="Zhang H."/>
        </authorList>
    </citation>
    <scope>NUCLEOTIDE SEQUENCE</scope>
    <source>
        <strain evidence="1">KEN8</strain>
    </source>
</reference>